<dbReference type="EMBL" id="CM017630">
    <property type="protein sequence ID" value="TYH57756.1"/>
    <property type="molecule type" value="Genomic_DNA"/>
</dbReference>
<evidence type="ECO:0000256" key="2">
    <source>
        <dbReference type="ARBA" id="ARBA00022737"/>
    </source>
</evidence>
<dbReference type="GO" id="GO:0006952">
    <property type="term" value="P:defense response"/>
    <property type="evidence" value="ECO:0007669"/>
    <property type="project" value="UniProtKB-KW"/>
</dbReference>
<sequence>MEQKVVEAVLGAAVQLTLSKVISLAAEQASLACGFKNDMKKLRVLLTLIQAVLQDAEEKHVRDGSVRLWLQELRDVAYEIDDVLDEFTYQKLGMKAKFQDQISRKLCNLFTPSIPLPYRLNMAKKIKNINVSLSHINKQASQFGLQRRVGEMVVLPRGNLETHSLIGDPFHVVGRGYDVSKIINLLIKSSTQQPQIISVISIVGMAGLGKTTLAKLVCNSEPIQHHFGKIMWVCVSNDFDVDRILVEMLESLTKTPCAFRNKDTVLRRIQEELGEERYLLIFDDVWNENVEKWEDLKGCLLGFSRNIGSKIIVTTRSDNVASVMGTHTEHKHHPKKLVDDECWSIIKQKVFGSSSIPEEMEVIGKDIAKKCRGLPLVARVIGGTMSNKRDKEEWLSIKHCNIWDSLERNNGILHVLKLSFDRLPSPSLKRCFAYCSNFSRDVYIEREQLIQLWMANGFLDPSKEGNMAMVDIGNMQFKALLSNSLFQDVERDAYGNIEVCKMHDLVHDLAVFVSKEETKVLYNNSMVDTSCIRHMSVVFYGESVPTILEHAAHKLHSLFLNVDIFCRFPGNLKSLRTLKLTGVHIKKLPGSLGKLKHLRFFDISATNITKLPESFTQLYNLQTLRLLKCSLEHLPKGMRNLVSLRHIYFDLEKLMPVDIGRLTCLQTLPFFFVDMEKGCLVSELGCLSQLRGKLKICNLEDVKDNAEASRANMEAKTKLYKLKLKWSYKRECPINDKEVLEGLKPCSNLKGLTIVNYWGDDLPSWLSSSVHGSNLPFPLNNLVKLKLINCRECLNLPCLGQLCNLTVLEIDEMKKVKRIGREFYFNGQGEATTSFPALRRFILVEMESLEEWVDDLDSVIIEREGVAAFPCLEELIVSGCPKLKIDPIQRKLPSLQVLQVSYCSEISTLGDGLSASSRLKEVHIQACLNLGSIPTMEGLSTCLKELRICDCPNLRFMPSIQGFSSLTDLTIKDCERLSCLPSGIESCASLGNLNIHNCPSLSFVPQDVGELRSLIFLSITSCQKLTCLPGEILGCLTNLETLHIGGFSEQLEEFEGLTSLHHLHASLEYLELYGWKNLKSIPSQLQHLASLKSLELWNFNGVQVLPEWLGNFSSLQRLQIWNCNNLMHFPSLDAMKRLSKLQRLEINKCPQLKENCTKESGSEWPKIAHIPNIRIQQFDPVFVHPSFVNFIVAVKVVPPLILSLRTVDSSLTCSPPPQSYLLSLVRISVRDIFSKAAAAAPCLLSLDEFDSIAPKRGHDNTGVTNRVVKQFLTELDGVEVLTGVFVFAAISDVDLDAIAYMIEGFSGADLLAILSDAQFAAIHEHLSSANSNEPGKMPAITDTVLKSITSKARLSASEAEK</sequence>
<dbReference type="Gene3D" id="6.10.20.150">
    <property type="match status" value="1"/>
</dbReference>
<dbReference type="InterPro" id="IPR056789">
    <property type="entry name" value="LRR_R13L1-DRL21"/>
</dbReference>
<dbReference type="Pfam" id="PF23559">
    <property type="entry name" value="WHD_DRP"/>
    <property type="match status" value="1"/>
</dbReference>
<accession>A0A5D2JT73</accession>
<dbReference type="InterPro" id="IPR058922">
    <property type="entry name" value="WHD_DRP"/>
</dbReference>
<dbReference type="Pfam" id="PF18052">
    <property type="entry name" value="Rx_N"/>
    <property type="match status" value="1"/>
</dbReference>
<proteinExistence type="predicted"/>
<dbReference type="GO" id="GO:0051707">
    <property type="term" value="P:response to other organism"/>
    <property type="evidence" value="ECO:0007669"/>
    <property type="project" value="UniProtKB-ARBA"/>
</dbReference>
<feature type="domain" description="ATPase AAA-type core" evidence="6">
    <location>
        <begin position="1228"/>
        <end position="1292"/>
    </location>
</feature>
<feature type="domain" description="Disease resistance R13L4/SHOC-2-like LRR" evidence="10">
    <location>
        <begin position="969"/>
        <end position="1147"/>
    </location>
</feature>
<dbReference type="GO" id="GO:0016887">
    <property type="term" value="F:ATP hydrolysis activity"/>
    <property type="evidence" value="ECO:0007669"/>
    <property type="project" value="InterPro"/>
</dbReference>
<dbReference type="Gene3D" id="3.80.10.10">
    <property type="entry name" value="Ribonuclease Inhibitor"/>
    <property type="match status" value="4"/>
</dbReference>
<dbReference type="InterPro" id="IPR032675">
    <property type="entry name" value="LRR_dom_sf"/>
</dbReference>
<keyword evidence="3" id="KW-0547">Nucleotide-binding</keyword>
<evidence type="ECO:0000256" key="4">
    <source>
        <dbReference type="ARBA" id="ARBA00022821"/>
    </source>
</evidence>
<feature type="domain" description="Disease resistance N-terminal" evidence="8">
    <location>
        <begin position="13"/>
        <end position="101"/>
    </location>
</feature>
<dbReference type="InterPro" id="IPR038005">
    <property type="entry name" value="RX-like_CC"/>
</dbReference>
<name>A0A5D2JT73_GOSTO</name>
<dbReference type="GO" id="GO:0005524">
    <property type="term" value="F:ATP binding"/>
    <property type="evidence" value="ECO:0007669"/>
    <property type="project" value="UniProtKB-KW"/>
</dbReference>
<evidence type="ECO:0000259" key="11">
    <source>
        <dbReference type="Pfam" id="PF25019"/>
    </source>
</evidence>
<dbReference type="Pfam" id="PF00931">
    <property type="entry name" value="NB-ARC"/>
    <property type="match status" value="1"/>
</dbReference>
<protein>
    <recommendedName>
        <fullName evidence="14">NB-ARC domain-containing protein</fullName>
    </recommendedName>
</protein>
<keyword evidence="1" id="KW-0433">Leucine-rich repeat</keyword>
<evidence type="ECO:0000259" key="7">
    <source>
        <dbReference type="Pfam" id="PF00931"/>
    </source>
</evidence>
<dbReference type="PRINTS" id="PR00364">
    <property type="entry name" value="DISEASERSIST"/>
</dbReference>
<evidence type="ECO:0000256" key="5">
    <source>
        <dbReference type="ARBA" id="ARBA00022840"/>
    </source>
</evidence>
<dbReference type="CDD" id="cd14798">
    <property type="entry name" value="RX-CC_like"/>
    <property type="match status" value="1"/>
</dbReference>
<dbReference type="InterPro" id="IPR027417">
    <property type="entry name" value="P-loop_NTPase"/>
</dbReference>
<evidence type="ECO:0000313" key="13">
    <source>
        <dbReference type="Proteomes" id="UP000322667"/>
    </source>
</evidence>
<dbReference type="PANTHER" id="PTHR36766:SF70">
    <property type="entry name" value="DISEASE RESISTANCE PROTEIN RGA4"/>
    <property type="match status" value="1"/>
</dbReference>
<dbReference type="Pfam" id="PF23598">
    <property type="entry name" value="LRR_14"/>
    <property type="match status" value="1"/>
</dbReference>
<dbReference type="InterPro" id="IPR036388">
    <property type="entry name" value="WH-like_DNA-bd_sf"/>
</dbReference>
<dbReference type="Gene3D" id="1.10.10.10">
    <property type="entry name" value="Winged helix-like DNA-binding domain superfamily/Winged helix DNA-binding domain"/>
    <property type="match status" value="1"/>
</dbReference>
<gene>
    <name evidence="12" type="ORF">ES332_D08G112300v1</name>
</gene>
<dbReference type="Pfam" id="PF00004">
    <property type="entry name" value="AAA"/>
    <property type="match status" value="1"/>
</dbReference>
<evidence type="ECO:0000259" key="8">
    <source>
        <dbReference type="Pfam" id="PF18052"/>
    </source>
</evidence>
<keyword evidence="2" id="KW-0677">Repeat</keyword>
<dbReference type="FunFam" id="3.40.50.300:FF:001091">
    <property type="entry name" value="Probable disease resistance protein At1g61300"/>
    <property type="match status" value="1"/>
</dbReference>
<feature type="domain" description="Disease resistance protein winged helix" evidence="9">
    <location>
        <begin position="438"/>
        <end position="510"/>
    </location>
</feature>
<evidence type="ECO:0000259" key="10">
    <source>
        <dbReference type="Pfam" id="PF23598"/>
    </source>
</evidence>
<evidence type="ECO:0000256" key="3">
    <source>
        <dbReference type="ARBA" id="ARBA00022741"/>
    </source>
</evidence>
<dbReference type="GO" id="GO:0043531">
    <property type="term" value="F:ADP binding"/>
    <property type="evidence" value="ECO:0007669"/>
    <property type="project" value="InterPro"/>
</dbReference>
<dbReference type="Gene3D" id="1.20.5.4130">
    <property type="match status" value="1"/>
</dbReference>
<dbReference type="InterPro" id="IPR042197">
    <property type="entry name" value="Apaf_helical"/>
</dbReference>
<evidence type="ECO:0000259" key="9">
    <source>
        <dbReference type="Pfam" id="PF23559"/>
    </source>
</evidence>
<dbReference type="PANTHER" id="PTHR36766">
    <property type="entry name" value="PLANT BROAD-SPECTRUM MILDEW RESISTANCE PROTEIN RPW8"/>
    <property type="match status" value="1"/>
</dbReference>
<dbReference type="FunFam" id="1.10.10.10:FF:000322">
    <property type="entry name" value="Probable disease resistance protein At1g63360"/>
    <property type="match status" value="1"/>
</dbReference>
<dbReference type="Gene3D" id="3.40.50.300">
    <property type="entry name" value="P-loop containing nucleotide triphosphate hydrolases"/>
    <property type="match status" value="2"/>
</dbReference>
<evidence type="ECO:0000259" key="6">
    <source>
        <dbReference type="Pfam" id="PF00004"/>
    </source>
</evidence>
<organism evidence="12 13">
    <name type="scientific">Gossypium tomentosum</name>
    <name type="common">Hawaiian cotton</name>
    <name type="synonym">Gossypium sandvicense</name>
    <dbReference type="NCBI Taxonomy" id="34277"/>
    <lineage>
        <taxon>Eukaryota</taxon>
        <taxon>Viridiplantae</taxon>
        <taxon>Streptophyta</taxon>
        <taxon>Embryophyta</taxon>
        <taxon>Tracheophyta</taxon>
        <taxon>Spermatophyta</taxon>
        <taxon>Magnoliopsida</taxon>
        <taxon>eudicotyledons</taxon>
        <taxon>Gunneridae</taxon>
        <taxon>Pentapetalae</taxon>
        <taxon>rosids</taxon>
        <taxon>malvids</taxon>
        <taxon>Malvales</taxon>
        <taxon>Malvaceae</taxon>
        <taxon>Malvoideae</taxon>
        <taxon>Gossypium</taxon>
    </lineage>
</organism>
<dbReference type="InterPro" id="IPR003959">
    <property type="entry name" value="ATPase_AAA_core"/>
</dbReference>
<dbReference type="Pfam" id="PF25019">
    <property type="entry name" value="LRR_R13L1-DRL21"/>
    <property type="match status" value="1"/>
</dbReference>
<keyword evidence="5" id="KW-0067">ATP-binding</keyword>
<dbReference type="InterPro" id="IPR002182">
    <property type="entry name" value="NB-ARC"/>
</dbReference>
<evidence type="ECO:0008006" key="14">
    <source>
        <dbReference type="Google" id="ProtNLM"/>
    </source>
</evidence>
<dbReference type="InterPro" id="IPR041118">
    <property type="entry name" value="Rx_N"/>
</dbReference>
<reference evidence="12 13" key="1">
    <citation type="submission" date="2019-07" db="EMBL/GenBank/DDBJ databases">
        <title>WGS assembly of Gossypium tomentosum.</title>
        <authorList>
            <person name="Chen Z.J."/>
            <person name="Sreedasyam A."/>
            <person name="Ando A."/>
            <person name="Song Q."/>
            <person name="De L."/>
            <person name="Hulse-Kemp A."/>
            <person name="Ding M."/>
            <person name="Ye W."/>
            <person name="Kirkbride R."/>
            <person name="Jenkins J."/>
            <person name="Plott C."/>
            <person name="Lovell J."/>
            <person name="Lin Y.-M."/>
            <person name="Vaughn R."/>
            <person name="Liu B."/>
            <person name="Li W."/>
            <person name="Simpson S."/>
            <person name="Scheffler B."/>
            <person name="Saski C."/>
            <person name="Grover C."/>
            <person name="Hu G."/>
            <person name="Conover J."/>
            <person name="Carlson J."/>
            <person name="Shu S."/>
            <person name="Boston L."/>
            <person name="Williams M."/>
            <person name="Peterson D."/>
            <person name="Mcgee K."/>
            <person name="Jones D."/>
            <person name="Wendel J."/>
            <person name="Stelly D."/>
            <person name="Grimwood J."/>
            <person name="Schmutz J."/>
        </authorList>
    </citation>
    <scope>NUCLEOTIDE SEQUENCE [LARGE SCALE GENOMIC DNA]</scope>
    <source>
        <strain evidence="12">7179.01</strain>
    </source>
</reference>
<dbReference type="Gene3D" id="1.10.8.430">
    <property type="entry name" value="Helical domain of apoptotic protease-activating factors"/>
    <property type="match status" value="1"/>
</dbReference>
<evidence type="ECO:0000313" key="12">
    <source>
        <dbReference type="EMBL" id="TYH57756.1"/>
    </source>
</evidence>
<evidence type="ECO:0000256" key="1">
    <source>
        <dbReference type="ARBA" id="ARBA00022614"/>
    </source>
</evidence>
<dbReference type="Proteomes" id="UP000322667">
    <property type="component" value="Chromosome D08"/>
</dbReference>
<dbReference type="SUPFAM" id="SSF52540">
    <property type="entry name" value="P-loop containing nucleoside triphosphate hydrolases"/>
    <property type="match status" value="2"/>
</dbReference>
<feature type="domain" description="R13L1/DRL21-like LRR repeat region" evidence="11">
    <location>
        <begin position="682"/>
        <end position="813"/>
    </location>
</feature>
<feature type="domain" description="NB-ARC" evidence="7">
    <location>
        <begin position="177"/>
        <end position="352"/>
    </location>
</feature>
<keyword evidence="13" id="KW-1185">Reference proteome</keyword>
<dbReference type="SUPFAM" id="SSF52058">
    <property type="entry name" value="L domain-like"/>
    <property type="match status" value="2"/>
</dbReference>
<keyword evidence="4" id="KW-0611">Plant defense</keyword>
<dbReference type="InterPro" id="IPR055414">
    <property type="entry name" value="LRR_R13L4/SHOC2-like"/>
</dbReference>